<sequence>MGEQQAKGISGGAGTRWPSCSVLGLVLVVVKPTQALRREKSRFDCNFLTS</sequence>
<reference evidence="2" key="5">
    <citation type="submission" date="2018-04" db="UniProtKB">
        <authorList>
            <consortium name="EnsemblFungi"/>
        </authorList>
    </citation>
    <scope>IDENTIFICATION</scope>
    <source>
        <strain evidence="2">R3-111a-1</strain>
    </source>
</reference>
<dbReference type="VEuPathDB" id="FungiDB:GGTG_05452"/>
<dbReference type="Proteomes" id="UP000006039">
    <property type="component" value="Unassembled WGS sequence"/>
</dbReference>
<proteinExistence type="predicted"/>
<dbReference type="AlphaFoldDB" id="J3NVY9"/>
<evidence type="ECO:0000313" key="3">
    <source>
        <dbReference type="Proteomes" id="UP000006039"/>
    </source>
</evidence>
<accession>J3NVY9</accession>
<reference evidence="3" key="1">
    <citation type="submission" date="2010-07" db="EMBL/GenBank/DDBJ databases">
        <title>The genome sequence of Gaeumannomyces graminis var. tritici strain R3-111a-1.</title>
        <authorList>
            <consortium name="The Broad Institute Genome Sequencing Platform"/>
            <person name="Ma L.-J."/>
            <person name="Dead R."/>
            <person name="Young S."/>
            <person name="Zeng Q."/>
            <person name="Koehrsen M."/>
            <person name="Alvarado L."/>
            <person name="Berlin A."/>
            <person name="Chapman S.B."/>
            <person name="Chen Z."/>
            <person name="Freedman E."/>
            <person name="Gellesch M."/>
            <person name="Goldberg J."/>
            <person name="Griggs A."/>
            <person name="Gujja S."/>
            <person name="Heilman E.R."/>
            <person name="Heiman D."/>
            <person name="Hepburn T."/>
            <person name="Howarth C."/>
            <person name="Jen D."/>
            <person name="Larson L."/>
            <person name="Mehta T."/>
            <person name="Neiman D."/>
            <person name="Pearson M."/>
            <person name="Roberts A."/>
            <person name="Saif S."/>
            <person name="Shea T."/>
            <person name="Shenoy N."/>
            <person name="Sisk P."/>
            <person name="Stolte C."/>
            <person name="Sykes S."/>
            <person name="Walk T."/>
            <person name="White J."/>
            <person name="Yandava C."/>
            <person name="Haas B."/>
            <person name="Nusbaum C."/>
            <person name="Birren B."/>
        </authorList>
    </citation>
    <scope>NUCLEOTIDE SEQUENCE [LARGE SCALE GENOMIC DNA]</scope>
    <source>
        <strain evidence="3">R3-111a-1</strain>
    </source>
</reference>
<evidence type="ECO:0000313" key="1">
    <source>
        <dbReference type="EMBL" id="EJT75519.1"/>
    </source>
</evidence>
<evidence type="ECO:0000313" key="2">
    <source>
        <dbReference type="EnsemblFungi" id="EJT75519"/>
    </source>
</evidence>
<gene>
    <name evidence="2" type="primary">20345910</name>
    <name evidence="1" type="ORF">GGTG_05452</name>
</gene>
<dbReference type="HOGENOM" id="CLU_3125161_0_0_1"/>
<reference evidence="2" key="4">
    <citation type="journal article" date="2015" name="G3 (Bethesda)">
        <title>Genome sequences of three phytopathogenic species of the Magnaporthaceae family of fungi.</title>
        <authorList>
            <person name="Okagaki L.H."/>
            <person name="Nunes C.C."/>
            <person name="Sailsbery J."/>
            <person name="Clay B."/>
            <person name="Brown D."/>
            <person name="John T."/>
            <person name="Oh Y."/>
            <person name="Young N."/>
            <person name="Fitzgerald M."/>
            <person name="Haas B.J."/>
            <person name="Zeng Q."/>
            <person name="Young S."/>
            <person name="Adiconis X."/>
            <person name="Fan L."/>
            <person name="Levin J.Z."/>
            <person name="Mitchell T.K."/>
            <person name="Okubara P.A."/>
            <person name="Farman M.L."/>
            <person name="Kohn L.M."/>
            <person name="Birren B."/>
            <person name="Ma L.-J."/>
            <person name="Dean R.A."/>
        </authorList>
    </citation>
    <scope>NUCLEOTIDE SEQUENCE</scope>
    <source>
        <strain evidence="2">R3-111a-1</strain>
    </source>
</reference>
<organism evidence="1">
    <name type="scientific">Gaeumannomyces tritici (strain R3-111a-1)</name>
    <name type="common">Wheat and barley take-all root rot fungus</name>
    <name type="synonym">Gaeumannomyces graminis var. tritici</name>
    <dbReference type="NCBI Taxonomy" id="644352"/>
    <lineage>
        <taxon>Eukaryota</taxon>
        <taxon>Fungi</taxon>
        <taxon>Dikarya</taxon>
        <taxon>Ascomycota</taxon>
        <taxon>Pezizomycotina</taxon>
        <taxon>Sordariomycetes</taxon>
        <taxon>Sordariomycetidae</taxon>
        <taxon>Magnaporthales</taxon>
        <taxon>Magnaporthaceae</taxon>
        <taxon>Gaeumannomyces</taxon>
    </lineage>
</organism>
<name>J3NVY9_GAET3</name>
<dbReference type="EMBL" id="GL385397">
    <property type="protein sequence ID" value="EJT75519.1"/>
    <property type="molecule type" value="Genomic_DNA"/>
</dbReference>
<protein>
    <submittedName>
        <fullName evidence="1 2">Uncharacterized protein</fullName>
    </submittedName>
</protein>
<dbReference type="EnsemblFungi" id="EJT75519">
    <property type="protein sequence ID" value="EJT75519"/>
    <property type="gene ID" value="GGTG_05452"/>
</dbReference>
<keyword evidence="3" id="KW-1185">Reference proteome</keyword>
<reference evidence="1" key="3">
    <citation type="submission" date="2010-09" db="EMBL/GenBank/DDBJ databases">
        <title>Annotation of Gaeumannomyces graminis var. tritici R3-111a-1.</title>
        <authorList>
            <consortium name="The Broad Institute Genome Sequencing Platform"/>
            <person name="Ma L.-J."/>
            <person name="Dead R."/>
            <person name="Young S.K."/>
            <person name="Zeng Q."/>
            <person name="Gargeya S."/>
            <person name="Fitzgerald M."/>
            <person name="Haas B."/>
            <person name="Abouelleil A."/>
            <person name="Alvarado L."/>
            <person name="Arachchi H.M."/>
            <person name="Berlin A."/>
            <person name="Brown A."/>
            <person name="Chapman S.B."/>
            <person name="Chen Z."/>
            <person name="Dunbar C."/>
            <person name="Freedman E."/>
            <person name="Gearin G."/>
            <person name="Gellesch M."/>
            <person name="Goldberg J."/>
            <person name="Griggs A."/>
            <person name="Gujja S."/>
            <person name="Heiman D."/>
            <person name="Howarth C."/>
            <person name="Larson L."/>
            <person name="Lui A."/>
            <person name="MacDonald P.J.P."/>
            <person name="Mehta T."/>
            <person name="Montmayeur A."/>
            <person name="Murphy C."/>
            <person name="Neiman D."/>
            <person name="Pearson M."/>
            <person name="Priest M."/>
            <person name="Roberts A."/>
            <person name="Saif S."/>
            <person name="Shea T."/>
            <person name="Shenoy N."/>
            <person name="Sisk P."/>
            <person name="Stolte C."/>
            <person name="Sykes S."/>
            <person name="Yandava C."/>
            <person name="Wortman J."/>
            <person name="Nusbaum C."/>
            <person name="Birren B."/>
        </authorList>
    </citation>
    <scope>NUCLEOTIDE SEQUENCE</scope>
    <source>
        <strain evidence="1">R3-111a-1</strain>
    </source>
</reference>
<reference evidence="1" key="2">
    <citation type="submission" date="2010-07" db="EMBL/GenBank/DDBJ databases">
        <authorList>
            <consortium name="The Broad Institute Genome Sequencing Platform"/>
            <consortium name="Broad Institute Genome Sequencing Center for Infectious Disease"/>
            <person name="Ma L.-J."/>
            <person name="Dead R."/>
            <person name="Young S."/>
            <person name="Zeng Q."/>
            <person name="Koehrsen M."/>
            <person name="Alvarado L."/>
            <person name="Berlin A."/>
            <person name="Chapman S.B."/>
            <person name="Chen Z."/>
            <person name="Freedman E."/>
            <person name="Gellesch M."/>
            <person name="Goldberg J."/>
            <person name="Griggs A."/>
            <person name="Gujja S."/>
            <person name="Heilman E.R."/>
            <person name="Heiman D."/>
            <person name="Hepburn T."/>
            <person name="Howarth C."/>
            <person name="Jen D."/>
            <person name="Larson L."/>
            <person name="Mehta T."/>
            <person name="Neiman D."/>
            <person name="Pearson M."/>
            <person name="Roberts A."/>
            <person name="Saif S."/>
            <person name="Shea T."/>
            <person name="Shenoy N."/>
            <person name="Sisk P."/>
            <person name="Stolte C."/>
            <person name="Sykes S."/>
            <person name="Walk T."/>
            <person name="White J."/>
            <person name="Yandava C."/>
            <person name="Haas B."/>
            <person name="Nusbaum C."/>
            <person name="Birren B."/>
        </authorList>
    </citation>
    <scope>NUCLEOTIDE SEQUENCE</scope>
    <source>
        <strain evidence="1">R3-111a-1</strain>
    </source>
</reference>
<dbReference type="RefSeq" id="XP_009221519.1">
    <property type="nucleotide sequence ID" value="XM_009223255.1"/>
</dbReference>
<dbReference type="GeneID" id="20345910"/>